<proteinExistence type="predicted"/>
<evidence type="ECO:0000313" key="3">
    <source>
        <dbReference type="Proteomes" id="UP001155110"/>
    </source>
</evidence>
<evidence type="ECO:0000313" key="2">
    <source>
        <dbReference type="EMBL" id="MCS4156922.1"/>
    </source>
</evidence>
<feature type="transmembrane region" description="Helical" evidence="1">
    <location>
        <begin position="9"/>
        <end position="28"/>
    </location>
</feature>
<accession>A0AAW5P5B9</accession>
<keyword evidence="1" id="KW-1133">Transmembrane helix</keyword>
<organism evidence="2 3">
    <name type="scientific">Salinibacter ruber</name>
    <dbReference type="NCBI Taxonomy" id="146919"/>
    <lineage>
        <taxon>Bacteria</taxon>
        <taxon>Pseudomonadati</taxon>
        <taxon>Rhodothermota</taxon>
        <taxon>Rhodothermia</taxon>
        <taxon>Rhodothermales</taxon>
        <taxon>Salinibacteraceae</taxon>
        <taxon>Salinibacter</taxon>
    </lineage>
</organism>
<keyword evidence="1" id="KW-0472">Membrane</keyword>
<sequence>MVHAIRHEFCFYLSFTIPLDFYFVNHFFSPNR</sequence>
<gene>
    <name evidence="2" type="ORF">GGP99_000864</name>
</gene>
<evidence type="ECO:0000256" key="1">
    <source>
        <dbReference type="SAM" id="Phobius"/>
    </source>
</evidence>
<reference evidence="2" key="1">
    <citation type="submission" date="2022-08" db="EMBL/GenBank/DDBJ databases">
        <title>Genomic Encyclopedia of Type Strains, Phase V (KMG-V): Genome sequencing to study the core and pangenomes of soil and plant-associated prokaryotes.</title>
        <authorList>
            <person name="Whitman W."/>
        </authorList>
    </citation>
    <scope>NUCLEOTIDE SEQUENCE</scope>
    <source>
        <strain evidence="2">SP3002</strain>
    </source>
</reference>
<protein>
    <submittedName>
        <fullName evidence="2">Uncharacterized protein</fullName>
    </submittedName>
</protein>
<comment type="caution">
    <text evidence="2">The sequence shown here is derived from an EMBL/GenBank/DDBJ whole genome shotgun (WGS) entry which is preliminary data.</text>
</comment>
<keyword evidence="1" id="KW-0812">Transmembrane</keyword>
<name>A0AAW5P5B9_9BACT</name>
<dbReference type="Proteomes" id="UP001155110">
    <property type="component" value="Unassembled WGS sequence"/>
</dbReference>
<dbReference type="EMBL" id="JANTZM010000003">
    <property type="protein sequence ID" value="MCS4156922.1"/>
    <property type="molecule type" value="Genomic_DNA"/>
</dbReference>
<dbReference type="AlphaFoldDB" id="A0AAW5P5B9"/>